<accession>A0A7S1RXB7</accession>
<protein>
    <recommendedName>
        <fullName evidence="1">CS domain-containing protein</fullName>
    </recommendedName>
</protein>
<gene>
    <name evidence="2" type="ORF">ACAT0790_LOCUS54954</name>
</gene>
<dbReference type="SUPFAM" id="SSF49764">
    <property type="entry name" value="HSP20-like chaperones"/>
    <property type="match status" value="1"/>
</dbReference>
<evidence type="ECO:0000313" key="2">
    <source>
        <dbReference type="EMBL" id="CAD9178185.1"/>
    </source>
</evidence>
<dbReference type="InterPro" id="IPR008978">
    <property type="entry name" value="HSP20-like_chaperone"/>
</dbReference>
<reference evidence="2" key="1">
    <citation type="submission" date="2021-01" db="EMBL/GenBank/DDBJ databases">
        <authorList>
            <person name="Corre E."/>
            <person name="Pelletier E."/>
            <person name="Niang G."/>
            <person name="Scheremetjew M."/>
            <person name="Finn R."/>
            <person name="Kale V."/>
            <person name="Holt S."/>
            <person name="Cochrane G."/>
            <person name="Meng A."/>
            <person name="Brown T."/>
            <person name="Cohen L."/>
        </authorList>
    </citation>
    <scope>NUCLEOTIDE SEQUENCE</scope>
    <source>
        <strain evidence="2">OF101</strain>
    </source>
</reference>
<feature type="domain" description="CS" evidence="1">
    <location>
        <begin position="489"/>
        <end position="593"/>
    </location>
</feature>
<dbReference type="SMART" id="SM00028">
    <property type="entry name" value="TPR"/>
    <property type="match status" value="6"/>
</dbReference>
<dbReference type="PROSITE" id="PS51203">
    <property type="entry name" value="CS"/>
    <property type="match status" value="1"/>
</dbReference>
<dbReference type="EMBL" id="HBGE01092294">
    <property type="protein sequence ID" value="CAD9178185.1"/>
    <property type="molecule type" value="Transcribed_RNA"/>
</dbReference>
<dbReference type="SUPFAM" id="SSF48452">
    <property type="entry name" value="TPR-like"/>
    <property type="match status" value="2"/>
</dbReference>
<name>A0A7S1RXB7_ALECA</name>
<dbReference type="Gene3D" id="2.60.40.790">
    <property type="match status" value="1"/>
</dbReference>
<sequence>MAAKQSVGEAHLEAAELCLERGEPEDALGPAKEALEFFRKAKDEEKTREALKAACSALVAGKDYEDGIKMASEELELAKKAGNKKAQGEMLVILADLYLLMDKPKLATESATEAIEIFDADGVKDSKGLAKAMRAAIYAYLARGKQKMALKLAKQALGVAQSSDDREGEASSWNQLGVAKMQSNKTDEVPQALSEAVAIYKEVQDKARQAATMSSLAQFHLAKGNPQEALKLSEQARALFGECGKTGGAIEAWDITVAAYMQLGKSETVLRKAKVDLTAAKKAGNGEKIAVCEQRLLRTNLKMADEEGAMHAAKRACARMSETGDWKGQAAMLRVAAFLHLRSDRVELALRAAQEALAILKAHKGKEEHAREQAALQTVIAQAHGKRGEEPPMTAPRAAALNAIEELGKALEEKKVDAFEKALRRLQCAGAYTPNDTKAKIETIVGKDKTAAKFVTKHLPMSELMEQEPEGVKMNVTCLRKFECETAGGVADGVEWSQTMGKVVLRYPLEEGTKEDDVKVQLSGFSVQVTIAGKKLPALTGSFTNNINLKRTWWEPEVEAVKRRGRGIDANSKKLTLVISMAKAEHKAWHKLWFEGEMKHPAAKGRYAWTQEMMRQNQSEAEEKGILRDVAPGKPEEEILPLESDPALETGLFPAQSNKFKFAPDEVVVGVDTTQDARTITIRIVFDGEALRVVQQTVAMEDLLAADIWEDRVSIFLRGDDQNPILAGQLWSTCVPHLSSWKMGSDDSFRQRQADFNASAPVLKITIVKSDDAQSRWNKIFKSCWQHRLMIKNCDELEAMLVALQEDAANNTLSYEDRDQLTKQLAEWREERFPGLADAQRLTRRGNDSQDSDFYVNLQNTVEEITKRTGTVGKARWNDELGRYSYVY</sequence>
<dbReference type="PANTHER" id="PTHR10098">
    <property type="entry name" value="RAPSYN-RELATED"/>
    <property type="match status" value="1"/>
</dbReference>
<dbReference type="InterPro" id="IPR007052">
    <property type="entry name" value="CS_dom"/>
</dbReference>
<evidence type="ECO:0000259" key="1">
    <source>
        <dbReference type="PROSITE" id="PS51203"/>
    </source>
</evidence>
<dbReference type="Gene3D" id="1.25.40.10">
    <property type="entry name" value="Tetratricopeptide repeat domain"/>
    <property type="match status" value="2"/>
</dbReference>
<dbReference type="InterPro" id="IPR019734">
    <property type="entry name" value="TPR_rpt"/>
</dbReference>
<dbReference type="InterPro" id="IPR011990">
    <property type="entry name" value="TPR-like_helical_dom_sf"/>
</dbReference>
<dbReference type="Pfam" id="PF04969">
    <property type="entry name" value="CS"/>
    <property type="match status" value="1"/>
</dbReference>
<dbReference type="PANTHER" id="PTHR10098:SF108">
    <property type="entry name" value="TETRATRICOPEPTIDE REPEAT PROTEIN 28"/>
    <property type="match status" value="1"/>
</dbReference>
<proteinExistence type="predicted"/>
<organism evidence="2">
    <name type="scientific">Alexandrium catenella</name>
    <name type="common">Red tide dinoflagellate</name>
    <name type="synonym">Gonyaulax catenella</name>
    <dbReference type="NCBI Taxonomy" id="2925"/>
    <lineage>
        <taxon>Eukaryota</taxon>
        <taxon>Sar</taxon>
        <taxon>Alveolata</taxon>
        <taxon>Dinophyceae</taxon>
        <taxon>Gonyaulacales</taxon>
        <taxon>Pyrocystaceae</taxon>
        <taxon>Alexandrium</taxon>
    </lineage>
</organism>
<dbReference type="AlphaFoldDB" id="A0A7S1RXB7"/>